<dbReference type="Pfam" id="PF10678">
    <property type="entry name" value="DUF2492"/>
    <property type="match status" value="1"/>
</dbReference>
<reference evidence="1 2" key="1">
    <citation type="submission" date="2022-02" db="EMBL/GenBank/DDBJ databases">
        <title>The genome sequence of Shewanella sp. 3B26.</title>
        <authorList>
            <person name="Du J."/>
        </authorList>
    </citation>
    <scope>NUCLEOTIDE SEQUENCE [LARGE SCALE GENOMIC DNA]</scope>
    <source>
        <strain evidence="1 2">3B26</strain>
    </source>
</reference>
<accession>A0AAJ1EZQ1</accession>
<dbReference type="InterPro" id="IPR019620">
    <property type="entry name" value="Metal-bd_prot_put"/>
</dbReference>
<comment type="caution">
    <text evidence="1">The sequence shown here is derived from an EMBL/GenBank/DDBJ whole genome shotgun (WGS) entry which is preliminary data.</text>
</comment>
<organism evidence="1 2">
    <name type="scientific">Shewanella zhuhaiensis</name>
    <dbReference type="NCBI Taxonomy" id="2919576"/>
    <lineage>
        <taxon>Bacteria</taxon>
        <taxon>Pseudomonadati</taxon>
        <taxon>Pseudomonadota</taxon>
        <taxon>Gammaproteobacteria</taxon>
        <taxon>Alteromonadales</taxon>
        <taxon>Shewanellaceae</taxon>
        <taxon>Shewanella</taxon>
    </lineage>
</organism>
<proteinExistence type="predicted"/>
<name>A0AAJ1EZQ1_9GAMM</name>
<protein>
    <submittedName>
        <fullName evidence="1">YecH family protein</fullName>
    </submittedName>
</protein>
<sequence>MTQSVHGHEVMALMLAHGKPLTQEALITLIMDTFGGDARFHTCSAEGMTAAELVFFLKQKGKFIESSEGFATESSRICNH</sequence>
<gene>
    <name evidence="1" type="ORF">MJ923_05250</name>
</gene>
<evidence type="ECO:0000313" key="1">
    <source>
        <dbReference type="EMBL" id="MCH4293707.1"/>
    </source>
</evidence>
<dbReference type="Proteomes" id="UP001297581">
    <property type="component" value="Unassembled WGS sequence"/>
</dbReference>
<evidence type="ECO:0000313" key="2">
    <source>
        <dbReference type="Proteomes" id="UP001297581"/>
    </source>
</evidence>
<dbReference type="NCBIfam" id="TIGR03853">
    <property type="entry name" value="matur_matur"/>
    <property type="match status" value="1"/>
</dbReference>
<keyword evidence="2" id="KW-1185">Reference proteome</keyword>
<dbReference type="EMBL" id="JAKUDL010000001">
    <property type="protein sequence ID" value="MCH4293707.1"/>
    <property type="molecule type" value="Genomic_DNA"/>
</dbReference>
<dbReference type="AlphaFoldDB" id="A0AAJ1EZQ1"/>